<dbReference type="InterPro" id="IPR014284">
    <property type="entry name" value="RNA_pol_sigma-70_dom"/>
</dbReference>
<dbReference type="Pfam" id="PF08281">
    <property type="entry name" value="Sigma70_r4_2"/>
    <property type="match status" value="1"/>
</dbReference>
<evidence type="ECO:0000256" key="1">
    <source>
        <dbReference type="ARBA" id="ARBA00010641"/>
    </source>
</evidence>
<evidence type="ECO:0000259" key="7">
    <source>
        <dbReference type="Pfam" id="PF08281"/>
    </source>
</evidence>
<comment type="caution">
    <text evidence="8">The sequence shown here is derived from an EMBL/GenBank/DDBJ whole genome shotgun (WGS) entry which is preliminary data.</text>
</comment>
<feature type="domain" description="RNA polymerase sigma-70 region 2" evidence="6">
    <location>
        <begin position="25"/>
        <end position="93"/>
    </location>
</feature>
<comment type="similarity">
    <text evidence="1">Belongs to the sigma-70 factor family. ECF subfamily.</text>
</comment>
<keyword evidence="4" id="KW-0238">DNA-binding</keyword>
<dbReference type="GO" id="GO:0003677">
    <property type="term" value="F:DNA binding"/>
    <property type="evidence" value="ECO:0007669"/>
    <property type="project" value="UniProtKB-KW"/>
</dbReference>
<evidence type="ECO:0000313" key="9">
    <source>
        <dbReference type="Proteomes" id="UP000824214"/>
    </source>
</evidence>
<dbReference type="InterPro" id="IPR039425">
    <property type="entry name" value="RNA_pol_sigma-70-like"/>
</dbReference>
<dbReference type="SUPFAM" id="SSF88946">
    <property type="entry name" value="Sigma2 domain of RNA polymerase sigma factors"/>
    <property type="match status" value="1"/>
</dbReference>
<evidence type="ECO:0000256" key="4">
    <source>
        <dbReference type="ARBA" id="ARBA00023125"/>
    </source>
</evidence>
<dbReference type="GO" id="GO:0016987">
    <property type="term" value="F:sigma factor activity"/>
    <property type="evidence" value="ECO:0007669"/>
    <property type="project" value="UniProtKB-KW"/>
</dbReference>
<feature type="domain" description="RNA polymerase sigma factor 70 region 4 type 2" evidence="7">
    <location>
        <begin position="119"/>
        <end position="171"/>
    </location>
</feature>
<evidence type="ECO:0000313" key="8">
    <source>
        <dbReference type="EMBL" id="HJB37091.1"/>
    </source>
</evidence>
<dbReference type="GO" id="GO:0006352">
    <property type="term" value="P:DNA-templated transcription initiation"/>
    <property type="evidence" value="ECO:0007669"/>
    <property type="project" value="InterPro"/>
</dbReference>
<evidence type="ECO:0000259" key="6">
    <source>
        <dbReference type="Pfam" id="PF04542"/>
    </source>
</evidence>
<dbReference type="CDD" id="cd06171">
    <property type="entry name" value="Sigma70_r4"/>
    <property type="match status" value="1"/>
</dbReference>
<dbReference type="InterPro" id="IPR013325">
    <property type="entry name" value="RNA_pol_sigma_r2"/>
</dbReference>
<dbReference type="EMBL" id="DWXZ01000059">
    <property type="protein sequence ID" value="HJB37091.1"/>
    <property type="molecule type" value="Genomic_DNA"/>
</dbReference>
<dbReference type="SUPFAM" id="SSF88659">
    <property type="entry name" value="Sigma3 and sigma4 domains of RNA polymerase sigma factors"/>
    <property type="match status" value="1"/>
</dbReference>
<evidence type="ECO:0000256" key="2">
    <source>
        <dbReference type="ARBA" id="ARBA00023015"/>
    </source>
</evidence>
<evidence type="ECO:0000256" key="5">
    <source>
        <dbReference type="ARBA" id="ARBA00023163"/>
    </source>
</evidence>
<dbReference type="PANTHER" id="PTHR43133:SF8">
    <property type="entry name" value="RNA POLYMERASE SIGMA FACTOR HI_1459-RELATED"/>
    <property type="match status" value="1"/>
</dbReference>
<dbReference type="InterPro" id="IPR013324">
    <property type="entry name" value="RNA_pol_sigma_r3/r4-like"/>
</dbReference>
<reference evidence="8" key="2">
    <citation type="submission" date="2021-04" db="EMBL/GenBank/DDBJ databases">
        <authorList>
            <person name="Gilroy R."/>
        </authorList>
    </citation>
    <scope>NUCLEOTIDE SEQUENCE</scope>
    <source>
        <strain evidence="8">ChiBcolR8-3208</strain>
    </source>
</reference>
<keyword evidence="5" id="KW-0804">Transcription</keyword>
<dbReference type="Proteomes" id="UP000824214">
    <property type="component" value="Unassembled WGS sequence"/>
</dbReference>
<reference evidence="8" key="1">
    <citation type="journal article" date="2021" name="PeerJ">
        <title>Extensive microbial diversity within the chicken gut microbiome revealed by metagenomics and culture.</title>
        <authorList>
            <person name="Gilroy R."/>
            <person name="Ravi A."/>
            <person name="Getino M."/>
            <person name="Pursley I."/>
            <person name="Horton D.L."/>
            <person name="Alikhan N.F."/>
            <person name="Baker D."/>
            <person name="Gharbi K."/>
            <person name="Hall N."/>
            <person name="Watson M."/>
            <person name="Adriaenssens E.M."/>
            <person name="Foster-Nyarko E."/>
            <person name="Jarju S."/>
            <person name="Secka A."/>
            <person name="Antonio M."/>
            <person name="Oren A."/>
            <person name="Chaudhuri R.R."/>
            <person name="La Ragione R."/>
            <person name="Hildebrand F."/>
            <person name="Pallen M.J."/>
        </authorList>
    </citation>
    <scope>NUCLEOTIDE SEQUENCE</scope>
    <source>
        <strain evidence="8">ChiBcolR8-3208</strain>
    </source>
</reference>
<dbReference type="InterPro" id="IPR007627">
    <property type="entry name" value="RNA_pol_sigma70_r2"/>
</dbReference>
<dbReference type="Gene3D" id="1.10.10.10">
    <property type="entry name" value="Winged helix-like DNA-binding domain superfamily/Winged helix DNA-binding domain"/>
    <property type="match status" value="1"/>
</dbReference>
<evidence type="ECO:0000256" key="3">
    <source>
        <dbReference type="ARBA" id="ARBA00023082"/>
    </source>
</evidence>
<sequence length="180" mass="20900">MKKEIDRKLLAALRAREPQGLEEAIGRYSPYVAGVLRKVLGQLGTQEDLEELSSDVFVALWQSAEGLREDSDLKLWLGVVARNRALKHLRALRLELPLEDAFLPGPEPTRFWERQEETQLVRQALLRLSPTDRDIFLRHYYWRQTVARIAEELGMNPSTVKSRLKRGREKLRNTLKKEDA</sequence>
<protein>
    <submittedName>
        <fullName evidence="8">Sigma-70 family RNA polymerase sigma factor</fullName>
    </submittedName>
</protein>
<organism evidence="8 9">
    <name type="scientific">Candidatus Acutalibacter ornithocaccae</name>
    <dbReference type="NCBI Taxonomy" id="2838416"/>
    <lineage>
        <taxon>Bacteria</taxon>
        <taxon>Bacillati</taxon>
        <taxon>Bacillota</taxon>
        <taxon>Clostridia</taxon>
        <taxon>Eubacteriales</taxon>
        <taxon>Acutalibacteraceae</taxon>
        <taxon>Acutalibacter</taxon>
    </lineage>
</organism>
<name>A0A9D2LWT3_9FIRM</name>
<dbReference type="InterPro" id="IPR013249">
    <property type="entry name" value="RNA_pol_sigma70_r4_t2"/>
</dbReference>
<proteinExistence type="inferred from homology"/>
<gene>
    <name evidence="8" type="ORF">H9942_03355</name>
</gene>
<dbReference type="Gene3D" id="1.10.1740.10">
    <property type="match status" value="1"/>
</dbReference>
<keyword evidence="2" id="KW-0805">Transcription regulation</keyword>
<keyword evidence="3" id="KW-0731">Sigma factor</keyword>
<dbReference type="PANTHER" id="PTHR43133">
    <property type="entry name" value="RNA POLYMERASE ECF-TYPE SIGMA FACTO"/>
    <property type="match status" value="1"/>
</dbReference>
<dbReference type="Pfam" id="PF04542">
    <property type="entry name" value="Sigma70_r2"/>
    <property type="match status" value="1"/>
</dbReference>
<dbReference type="NCBIfam" id="TIGR02937">
    <property type="entry name" value="sigma70-ECF"/>
    <property type="match status" value="1"/>
</dbReference>
<dbReference type="AlphaFoldDB" id="A0A9D2LWT3"/>
<dbReference type="InterPro" id="IPR036388">
    <property type="entry name" value="WH-like_DNA-bd_sf"/>
</dbReference>
<accession>A0A9D2LWT3</accession>